<dbReference type="EMBL" id="AP024714">
    <property type="protein sequence ID" value="BCX81486.1"/>
    <property type="molecule type" value="Genomic_DNA"/>
</dbReference>
<name>A0AAU9C7T8_9GAMM</name>
<keyword evidence="1" id="KW-0812">Transmembrane</keyword>
<sequence length="123" mass="13402">MSERLTRLFPLWAAVLAACALWQPQWWTPAKAAIVPLLVLVMLAVVLHNLAGLALGYWVPALFGLDPVTRRTLAIEVGMQNSGLSVALAVKYFSPAAALPGALFSLWHNLSGSLLAGWWRRRG</sequence>
<dbReference type="KEGG" id="mcau:MIT9_P1064"/>
<organism evidence="2 3">
    <name type="scientific">Methylomarinovum caldicuralii</name>
    <dbReference type="NCBI Taxonomy" id="438856"/>
    <lineage>
        <taxon>Bacteria</taxon>
        <taxon>Pseudomonadati</taxon>
        <taxon>Pseudomonadota</taxon>
        <taxon>Gammaproteobacteria</taxon>
        <taxon>Methylococcales</taxon>
        <taxon>Methylothermaceae</taxon>
        <taxon>Methylomarinovum</taxon>
    </lineage>
</organism>
<protein>
    <recommendedName>
        <fullName evidence="4">Bile acid:sodium symporter</fullName>
    </recommendedName>
</protein>
<dbReference type="Gene3D" id="1.20.1530.20">
    <property type="match status" value="1"/>
</dbReference>
<feature type="transmembrane region" description="Helical" evidence="1">
    <location>
        <begin position="42"/>
        <end position="65"/>
    </location>
</feature>
<keyword evidence="3" id="KW-1185">Reference proteome</keyword>
<evidence type="ECO:0000256" key="1">
    <source>
        <dbReference type="SAM" id="Phobius"/>
    </source>
</evidence>
<dbReference type="Proteomes" id="UP001321825">
    <property type="component" value="Chromosome"/>
</dbReference>
<evidence type="ECO:0008006" key="4">
    <source>
        <dbReference type="Google" id="ProtNLM"/>
    </source>
</evidence>
<dbReference type="AlphaFoldDB" id="A0AAU9C7T8"/>
<proteinExistence type="predicted"/>
<gene>
    <name evidence="2" type="ORF">MIT9_P1064</name>
</gene>
<dbReference type="RefSeq" id="WP_317706408.1">
    <property type="nucleotide sequence ID" value="NZ_AP024714.1"/>
</dbReference>
<accession>A0AAU9C7T8</accession>
<reference evidence="3" key="1">
    <citation type="journal article" date="2024" name="Int. J. Syst. Evol. Microbiol.">
        <title>Methylomarinovum tepidoasis sp. nov., a moderately thermophilic methanotroph of the family Methylothermaceae isolated from a deep-sea hydrothermal field.</title>
        <authorList>
            <person name="Hirayama H."/>
            <person name="Takaki Y."/>
            <person name="Abe M."/>
            <person name="Miyazaki M."/>
            <person name="Uematsu K."/>
            <person name="Matsui Y."/>
            <person name="Takai K."/>
        </authorList>
    </citation>
    <scope>NUCLEOTIDE SEQUENCE [LARGE SCALE GENOMIC DNA]</scope>
    <source>
        <strain evidence="3">IT-9</strain>
    </source>
</reference>
<dbReference type="PANTHER" id="PTHR10361">
    <property type="entry name" value="SODIUM-BILE ACID COTRANSPORTER"/>
    <property type="match status" value="1"/>
</dbReference>
<dbReference type="PROSITE" id="PS51257">
    <property type="entry name" value="PROKAR_LIPOPROTEIN"/>
    <property type="match status" value="1"/>
</dbReference>
<dbReference type="InterPro" id="IPR038770">
    <property type="entry name" value="Na+/solute_symporter_sf"/>
</dbReference>
<evidence type="ECO:0000313" key="2">
    <source>
        <dbReference type="EMBL" id="BCX81486.1"/>
    </source>
</evidence>
<dbReference type="InterPro" id="IPR004710">
    <property type="entry name" value="Bilac:Na_transpt"/>
</dbReference>
<keyword evidence="1" id="KW-0472">Membrane</keyword>
<dbReference type="PANTHER" id="PTHR10361:SF28">
    <property type="entry name" value="P3 PROTEIN-RELATED"/>
    <property type="match status" value="1"/>
</dbReference>
<evidence type="ECO:0000313" key="3">
    <source>
        <dbReference type="Proteomes" id="UP001321825"/>
    </source>
</evidence>
<keyword evidence="1" id="KW-1133">Transmembrane helix</keyword>